<dbReference type="PROSITE" id="PS51898">
    <property type="entry name" value="TYR_RECOMBINASE"/>
    <property type="match status" value="1"/>
</dbReference>
<accession>A0A1M4DYP7</accession>
<dbReference type="Gene3D" id="1.10.443.10">
    <property type="entry name" value="Intergrase catalytic core"/>
    <property type="match status" value="1"/>
</dbReference>
<dbReference type="AlphaFoldDB" id="A0A1M4DYP7"/>
<sequence>MNASYDVRIWKTEVYQGAEVSTYTVRWRVAKAAFRAPFRLKAQAESFKAELTVAANKGEAFSVEDGRPLSWKRDEQAVSWFTLVCAYMDAKWPYASGNHRRSIAEALTDATEAVSAGGNGRPAQKELRAALRDWVFSTRTRDGERGPRKDQSPAIRWLAPPANIEHVIRWLQNNTIDVRELTQSKHGASLTRSILDRISRTQDGTAAAGNTAKRKRQVLNNLFKFAIEINALTENPLHNITWTRPKTEEAVDPGVVTNPTQARAILSEVGKEGAMGKRLVAFFGCMYYAALRPEEVIDLRKENIATLPDAGGWGAFILTNVAPEVGTKWTDDGSARQRRGLKHRAPKAKRSVPIHPDLVALLRAHMAEFPADREGRIFTGPRRGIIRDSTYLPVWHAARKRALTPAERASGIAGRPYDFRHACVSAWLNAGVNPPQVAEWAGHGVEVLLRVYAKCISGGQAEAMRRIEAALPPVSPKPPDSPEQAR</sequence>
<evidence type="ECO:0000256" key="1">
    <source>
        <dbReference type="ARBA" id="ARBA00023172"/>
    </source>
</evidence>
<dbReference type="GO" id="GO:0015074">
    <property type="term" value="P:DNA integration"/>
    <property type="evidence" value="ECO:0007669"/>
    <property type="project" value="InterPro"/>
</dbReference>
<organism evidence="3">
    <name type="scientific">Nonomuraea gerenzanensis</name>
    <dbReference type="NCBI Taxonomy" id="93944"/>
    <lineage>
        <taxon>Bacteria</taxon>
        <taxon>Bacillati</taxon>
        <taxon>Actinomycetota</taxon>
        <taxon>Actinomycetes</taxon>
        <taxon>Streptosporangiales</taxon>
        <taxon>Streptosporangiaceae</taxon>
        <taxon>Nonomuraea</taxon>
    </lineage>
</organism>
<dbReference type="SUPFAM" id="SSF56349">
    <property type="entry name" value="DNA breaking-rejoining enzymes"/>
    <property type="match status" value="1"/>
</dbReference>
<dbReference type="GO" id="GO:0003677">
    <property type="term" value="F:DNA binding"/>
    <property type="evidence" value="ECO:0007669"/>
    <property type="project" value="InterPro"/>
</dbReference>
<dbReference type="InterPro" id="IPR002104">
    <property type="entry name" value="Integrase_catalytic"/>
</dbReference>
<evidence type="ECO:0000259" key="2">
    <source>
        <dbReference type="PROSITE" id="PS51898"/>
    </source>
</evidence>
<feature type="domain" description="Tyr recombinase" evidence="2">
    <location>
        <begin position="251"/>
        <end position="465"/>
    </location>
</feature>
<dbReference type="InterPro" id="IPR050090">
    <property type="entry name" value="Tyrosine_recombinase_XerCD"/>
</dbReference>
<dbReference type="InterPro" id="IPR013762">
    <property type="entry name" value="Integrase-like_cat_sf"/>
</dbReference>
<evidence type="ECO:0000313" key="3">
    <source>
        <dbReference type="EMBL" id="SBO91663.1"/>
    </source>
</evidence>
<reference evidence="3" key="1">
    <citation type="submission" date="2016-04" db="EMBL/GenBank/DDBJ databases">
        <authorList>
            <person name="Evans L.H."/>
            <person name="Alamgir A."/>
            <person name="Owens N."/>
            <person name="Weber N.D."/>
            <person name="Virtaneva K."/>
            <person name="Barbian K."/>
            <person name="Babar A."/>
            <person name="Rosenke K."/>
        </authorList>
    </citation>
    <scope>NUCLEOTIDE SEQUENCE</scope>
    <source>
        <strain evidence="3">Nono1</strain>
    </source>
</reference>
<dbReference type="EMBL" id="LT559118">
    <property type="protein sequence ID" value="SBO91663.1"/>
    <property type="molecule type" value="Genomic_DNA"/>
</dbReference>
<dbReference type="PANTHER" id="PTHR30349">
    <property type="entry name" value="PHAGE INTEGRASE-RELATED"/>
    <property type="match status" value="1"/>
</dbReference>
<proteinExistence type="predicted"/>
<keyword evidence="1" id="KW-0233">DNA recombination</keyword>
<dbReference type="RefSeq" id="WP_225271015.1">
    <property type="nucleotide sequence ID" value="NZ_CP084058.1"/>
</dbReference>
<name>A0A1M4DYP7_9ACTN</name>
<protein>
    <submittedName>
        <fullName evidence="3">Phage integrase family protein</fullName>
    </submittedName>
</protein>
<dbReference type="InterPro" id="IPR011010">
    <property type="entry name" value="DNA_brk_join_enz"/>
</dbReference>
<dbReference type="PANTHER" id="PTHR30349:SF64">
    <property type="entry name" value="PROPHAGE INTEGRASE INTD-RELATED"/>
    <property type="match status" value="1"/>
</dbReference>
<gene>
    <name evidence="3" type="ORF">BN4615_P1177</name>
</gene>
<dbReference type="GO" id="GO:0006310">
    <property type="term" value="P:DNA recombination"/>
    <property type="evidence" value="ECO:0007669"/>
    <property type="project" value="UniProtKB-KW"/>
</dbReference>